<feature type="transmembrane region" description="Helical" evidence="1">
    <location>
        <begin position="166"/>
        <end position="189"/>
    </location>
</feature>
<evidence type="ECO:0000313" key="3">
    <source>
        <dbReference type="Proteomes" id="UP000306007"/>
    </source>
</evidence>
<dbReference type="KEGG" id="tic:FH039_02210"/>
<proteinExistence type="predicted"/>
<accession>A0A4Y5SJV1</accession>
<keyword evidence="3" id="KW-1185">Reference proteome</keyword>
<keyword evidence="1" id="KW-1133">Transmembrane helix</keyword>
<dbReference type="GO" id="GO:0005886">
    <property type="term" value="C:plasma membrane"/>
    <property type="evidence" value="ECO:0007669"/>
    <property type="project" value="UniProtKB-SubCell"/>
</dbReference>
<feature type="transmembrane region" description="Helical" evidence="1">
    <location>
        <begin position="21"/>
        <end position="39"/>
    </location>
</feature>
<evidence type="ECO:0000256" key="1">
    <source>
        <dbReference type="SAM" id="Phobius"/>
    </source>
</evidence>
<feature type="transmembrane region" description="Helical" evidence="1">
    <location>
        <begin position="210"/>
        <end position="235"/>
    </location>
</feature>
<reference evidence="2 3" key="1">
    <citation type="submission" date="2019-06" db="EMBL/GenBank/DDBJ databases">
        <title>Thermococcus indicus sp. nov., a Fe(III)-reducing hyperthermophilic archaeon isolated from the Onnuri vent field of the Central Indian Ocean ridge.</title>
        <authorList>
            <person name="Lim J.K."/>
            <person name="Kim Y.J."/>
            <person name="Kwon K.K."/>
        </authorList>
    </citation>
    <scope>NUCLEOTIDE SEQUENCE [LARGE SCALE GENOMIC DNA]</scope>
    <source>
        <strain evidence="2 3">IOH1</strain>
    </source>
</reference>
<name>A0A4Y5SJV1_9EURY</name>
<sequence length="386" mass="41448">MGELWIMFQKELMDVLRDRRLLTAIVLPLIIIPVLFGIVQSSSHSTRVAVGIIDNDGGEYSRALVAFLERNGINVDESSPVTLVIPAGFSDAIKKGGSPELLIEARLSSPLDFKAVRSVEVLKGLILRFGSGVLPSIKPRFLMEVGGNVLNVEPSRYVSSLLKSSLAVPLVLFVIAIYASQAIAASVAMEKEGKTLETLLTLPVSRRLIILGKVFGSIAFSVLVLVSLAVSFGIFARLAPHSGSPQGVSVGLAPLLFLSAGIFLLFLLMLLTSLLVSLFTLDVRSALSIAGLVEVLYLIPMMVLFAGVEVSGLAGLLMEANPGYAPIHAFLSAMAGDYPSALGALLYLIAWNVLILRLTVWVFDNGILVSANINLEKLRWLVRVKI</sequence>
<feature type="transmembrane region" description="Helical" evidence="1">
    <location>
        <begin position="338"/>
        <end position="363"/>
    </location>
</feature>
<organism evidence="2 3">
    <name type="scientific">Thermococcus indicus</name>
    <dbReference type="NCBI Taxonomy" id="2586643"/>
    <lineage>
        <taxon>Archaea</taxon>
        <taxon>Methanobacteriati</taxon>
        <taxon>Methanobacteriota</taxon>
        <taxon>Thermococci</taxon>
        <taxon>Thermococcales</taxon>
        <taxon>Thermococcaceae</taxon>
        <taxon>Thermococcus</taxon>
    </lineage>
</organism>
<dbReference type="GO" id="GO:0140359">
    <property type="term" value="F:ABC-type transporter activity"/>
    <property type="evidence" value="ECO:0007669"/>
    <property type="project" value="InterPro"/>
</dbReference>
<dbReference type="Pfam" id="PF12679">
    <property type="entry name" value="ABC2_membrane_2"/>
    <property type="match status" value="1"/>
</dbReference>
<keyword evidence="1" id="KW-0472">Membrane</keyword>
<dbReference type="AlphaFoldDB" id="A0A4Y5SJV1"/>
<evidence type="ECO:0000313" key="2">
    <source>
        <dbReference type="EMBL" id="QDA30664.1"/>
    </source>
</evidence>
<dbReference type="Proteomes" id="UP000306007">
    <property type="component" value="Chromosome"/>
</dbReference>
<feature type="transmembrane region" description="Helical" evidence="1">
    <location>
        <begin position="255"/>
        <end position="283"/>
    </location>
</feature>
<gene>
    <name evidence="2" type="ORF">FH039_02210</name>
</gene>
<dbReference type="EMBL" id="CP040846">
    <property type="protein sequence ID" value="QDA30664.1"/>
    <property type="molecule type" value="Genomic_DNA"/>
</dbReference>
<dbReference type="PANTHER" id="PTHR43471">
    <property type="entry name" value="ABC TRANSPORTER PERMEASE"/>
    <property type="match status" value="1"/>
</dbReference>
<dbReference type="RefSeq" id="WP_139680051.1">
    <property type="nucleotide sequence ID" value="NZ_CP040846.1"/>
</dbReference>
<feature type="transmembrane region" description="Helical" evidence="1">
    <location>
        <begin position="295"/>
        <end position="318"/>
    </location>
</feature>
<protein>
    <submittedName>
        <fullName evidence="2">ABC transporter permease</fullName>
    </submittedName>
</protein>
<keyword evidence="1" id="KW-0812">Transmembrane</keyword>
<dbReference type="OrthoDB" id="101939at2157"/>
<dbReference type="GeneID" id="40473960"/>